<keyword evidence="4 6" id="KW-1133">Transmembrane helix</keyword>
<feature type="transmembrane region" description="Helical" evidence="6">
    <location>
        <begin position="9"/>
        <end position="27"/>
    </location>
</feature>
<evidence type="ECO:0000256" key="4">
    <source>
        <dbReference type="ARBA" id="ARBA00022989"/>
    </source>
</evidence>
<dbReference type="RefSeq" id="WP_111393690.1">
    <property type="nucleotide sequence ID" value="NZ_QKTX01000011.1"/>
</dbReference>
<feature type="transmembrane region" description="Helical" evidence="6">
    <location>
        <begin position="167"/>
        <end position="189"/>
    </location>
</feature>
<dbReference type="InterPro" id="IPR022791">
    <property type="entry name" value="L-PG_synthase/AglD"/>
</dbReference>
<proteinExistence type="predicted"/>
<feature type="transmembrane region" description="Helical" evidence="6">
    <location>
        <begin position="258"/>
        <end position="287"/>
    </location>
</feature>
<dbReference type="PANTHER" id="PTHR39087:SF2">
    <property type="entry name" value="UPF0104 MEMBRANE PROTEIN MJ1595"/>
    <property type="match status" value="1"/>
</dbReference>
<dbReference type="Proteomes" id="UP000248917">
    <property type="component" value="Unassembled WGS sequence"/>
</dbReference>
<dbReference type="EMBL" id="QKTX01000011">
    <property type="protein sequence ID" value="PZV80903.1"/>
    <property type="molecule type" value="Genomic_DNA"/>
</dbReference>
<reference evidence="7 8" key="1">
    <citation type="submission" date="2018-06" db="EMBL/GenBank/DDBJ databases">
        <title>Genomic Encyclopedia of Archaeal and Bacterial Type Strains, Phase II (KMG-II): from individual species to whole genera.</title>
        <authorList>
            <person name="Goeker M."/>
        </authorList>
    </citation>
    <scope>NUCLEOTIDE SEQUENCE [LARGE SCALE GENOMIC DNA]</scope>
    <source>
        <strain evidence="7 8">T4</strain>
    </source>
</reference>
<sequence length="335" mass="37598">MLHPKVKQTIQVSISLGVAIWIFWFLYRDIELASLISQLQSSNWFWITFSLVIAWIGFWIRGWRWALLIRHEEGKSPITANRAYHAVMVGYLANLLVPRAGEVARCGVLSRTNGTSIGHLIGTVIIERSIDLLFLISTILLAFLLENQLFLSLAGELVDLETIGDKILNFLPIVIGGLLVFVLFVFFLVRRYRGKGWISKFQQFFRQLYSGLQSIQSVQHPLGFWLSSVLIWVIYFLTMYTVSLGIHSTANLSATQVLLVMVMGSIGMVAPVQGGIGTFHALVAYILITFGISETDGKIFAAIIHGSQVILVMLAGLWSWIIMVKTPAWNKPDMP</sequence>
<evidence type="ECO:0008006" key="9">
    <source>
        <dbReference type="Google" id="ProtNLM"/>
    </source>
</evidence>
<comment type="caution">
    <text evidence="7">The sequence shown here is derived from an EMBL/GenBank/DDBJ whole genome shotgun (WGS) entry which is preliminary data.</text>
</comment>
<gene>
    <name evidence="7" type="ORF">CLV31_11169</name>
</gene>
<name>A0A326RMG1_9BACT</name>
<feature type="transmembrane region" description="Helical" evidence="6">
    <location>
        <begin position="43"/>
        <end position="60"/>
    </location>
</feature>
<dbReference type="PANTHER" id="PTHR39087">
    <property type="entry name" value="UPF0104 MEMBRANE PROTEIN MJ1595"/>
    <property type="match status" value="1"/>
</dbReference>
<dbReference type="AlphaFoldDB" id="A0A326RMG1"/>
<evidence type="ECO:0000256" key="1">
    <source>
        <dbReference type="ARBA" id="ARBA00004651"/>
    </source>
</evidence>
<keyword evidence="5 6" id="KW-0472">Membrane</keyword>
<dbReference type="GO" id="GO:0005886">
    <property type="term" value="C:plasma membrane"/>
    <property type="evidence" value="ECO:0007669"/>
    <property type="project" value="UniProtKB-SubCell"/>
</dbReference>
<keyword evidence="2" id="KW-1003">Cell membrane</keyword>
<feature type="transmembrane region" description="Helical" evidence="6">
    <location>
        <begin position="132"/>
        <end position="155"/>
    </location>
</feature>
<dbReference type="OrthoDB" id="9812094at2"/>
<dbReference type="NCBIfam" id="TIGR00374">
    <property type="entry name" value="flippase-like domain"/>
    <property type="match status" value="1"/>
</dbReference>
<organism evidence="7 8">
    <name type="scientific">Algoriphagus aquaeductus</name>
    <dbReference type="NCBI Taxonomy" id="475299"/>
    <lineage>
        <taxon>Bacteria</taxon>
        <taxon>Pseudomonadati</taxon>
        <taxon>Bacteroidota</taxon>
        <taxon>Cytophagia</taxon>
        <taxon>Cytophagales</taxon>
        <taxon>Cyclobacteriaceae</taxon>
        <taxon>Algoriphagus</taxon>
    </lineage>
</organism>
<keyword evidence="8" id="KW-1185">Reference proteome</keyword>
<evidence type="ECO:0000256" key="5">
    <source>
        <dbReference type="ARBA" id="ARBA00023136"/>
    </source>
</evidence>
<feature type="transmembrane region" description="Helical" evidence="6">
    <location>
        <begin position="299"/>
        <end position="323"/>
    </location>
</feature>
<accession>A0A326RMG1</accession>
<evidence type="ECO:0000256" key="2">
    <source>
        <dbReference type="ARBA" id="ARBA00022475"/>
    </source>
</evidence>
<feature type="transmembrane region" description="Helical" evidence="6">
    <location>
        <begin position="222"/>
        <end position="246"/>
    </location>
</feature>
<evidence type="ECO:0000256" key="3">
    <source>
        <dbReference type="ARBA" id="ARBA00022692"/>
    </source>
</evidence>
<keyword evidence="3 6" id="KW-0812">Transmembrane</keyword>
<evidence type="ECO:0000313" key="8">
    <source>
        <dbReference type="Proteomes" id="UP000248917"/>
    </source>
</evidence>
<evidence type="ECO:0000256" key="6">
    <source>
        <dbReference type="SAM" id="Phobius"/>
    </source>
</evidence>
<comment type="subcellular location">
    <subcellularLocation>
        <location evidence="1">Cell membrane</location>
        <topology evidence="1">Multi-pass membrane protein</topology>
    </subcellularLocation>
</comment>
<protein>
    <recommendedName>
        <fullName evidence="9">Lysylphosphatidylglycerol synthase-like protein</fullName>
    </recommendedName>
</protein>
<evidence type="ECO:0000313" key="7">
    <source>
        <dbReference type="EMBL" id="PZV80903.1"/>
    </source>
</evidence>
<dbReference type="Pfam" id="PF03706">
    <property type="entry name" value="LPG_synthase_TM"/>
    <property type="match status" value="1"/>
</dbReference>